<dbReference type="AlphaFoldDB" id="A0A9W4KM56"/>
<accession>A0A9W4KM56</accession>
<evidence type="ECO:0000256" key="1">
    <source>
        <dbReference type="SAM" id="Phobius"/>
    </source>
</evidence>
<dbReference type="OrthoDB" id="73875at2759"/>
<protein>
    <submittedName>
        <fullName evidence="2">Uncharacterized protein</fullName>
    </submittedName>
</protein>
<proteinExistence type="predicted"/>
<evidence type="ECO:0000313" key="2">
    <source>
        <dbReference type="EMBL" id="CAG8905445.1"/>
    </source>
</evidence>
<sequence length="553" mass="62238">MTIPRANGKTANGETILVWHLLAVLLKITASAAALMMKVRIAMDQNRDGCKGDGGKAMCCSAVYVTKKKRSYTDSESRLESDVKEFMKDPECGIDAYNFKRDLEGIDFVGLSSERFNHSLSIHRRWDSKPYESMHQLMLDAAFTYAMGAASVEIWNNYVVTAYPNFAINNLHSWLKRNPDWKKQGSADYATLMVCNMDIFNTKLGDEDDVLDCACTRSTCCSSDDDPLCDGEDLDDDDEVDNLEKRTLDKRAGARSSNVPFRSGGMVQWLSLPYRSRGEWPIGHRIWSQAFGYRNDGDCLDTSIGTEIITRASDRSRYDVEHYIELNTPQTFLRDAYAGTLPSGAQPRNPALPRAYIEALNTPMLLNAPPMIGGAASSTPLTRVMNALGSRTNDQHFLVLIAALNGLKSRMWRTIDPYRDSTMTNAINNDDPTVALQNIRSVITVMSYLNDPRARPHMISTANEVRTEFGLSDQQWISNGNDPAYAQDWWDQWFRNRLQYIGTSNRNWAIGQIADMRRIWAVRTGQDVTPVLEVLDEYKAAASEMEIDLDGLD</sequence>
<dbReference type="EMBL" id="CAJVRC010000887">
    <property type="protein sequence ID" value="CAG8905445.1"/>
    <property type="molecule type" value="Genomic_DNA"/>
</dbReference>
<comment type="caution">
    <text evidence="2">The sequence shown here is derived from an EMBL/GenBank/DDBJ whole genome shotgun (WGS) entry which is preliminary data.</text>
</comment>
<evidence type="ECO:0000313" key="3">
    <source>
        <dbReference type="Proteomes" id="UP001154252"/>
    </source>
</evidence>
<reference evidence="2" key="1">
    <citation type="submission" date="2021-07" db="EMBL/GenBank/DDBJ databases">
        <authorList>
            <person name="Branca A.L. A."/>
        </authorList>
    </citation>
    <scope>NUCLEOTIDE SEQUENCE</scope>
</reference>
<name>A0A9W4KM56_9EURO</name>
<feature type="transmembrane region" description="Helical" evidence="1">
    <location>
        <begin position="16"/>
        <end position="37"/>
    </location>
</feature>
<gene>
    <name evidence="2" type="ORF">PEGY_LOCUS8171</name>
</gene>
<keyword evidence="1" id="KW-1133">Transmembrane helix</keyword>
<keyword evidence="3" id="KW-1185">Reference proteome</keyword>
<dbReference type="Proteomes" id="UP001154252">
    <property type="component" value="Unassembled WGS sequence"/>
</dbReference>
<organism evidence="2 3">
    <name type="scientific">Penicillium egyptiacum</name>
    <dbReference type="NCBI Taxonomy" id="1303716"/>
    <lineage>
        <taxon>Eukaryota</taxon>
        <taxon>Fungi</taxon>
        <taxon>Dikarya</taxon>
        <taxon>Ascomycota</taxon>
        <taxon>Pezizomycotina</taxon>
        <taxon>Eurotiomycetes</taxon>
        <taxon>Eurotiomycetidae</taxon>
        <taxon>Eurotiales</taxon>
        <taxon>Aspergillaceae</taxon>
        <taxon>Penicillium</taxon>
    </lineage>
</organism>
<keyword evidence="1" id="KW-0812">Transmembrane</keyword>
<keyword evidence="1" id="KW-0472">Membrane</keyword>